<evidence type="ECO:0000313" key="7">
    <source>
        <dbReference type="Proteomes" id="UP000078162"/>
    </source>
</evidence>
<dbReference type="Pfam" id="PF02245">
    <property type="entry name" value="Pur_DNA_glyco"/>
    <property type="match status" value="1"/>
</dbReference>
<dbReference type="InterPro" id="IPR003180">
    <property type="entry name" value="MPG"/>
</dbReference>
<keyword evidence="2 5" id="KW-0227">DNA damage</keyword>
<dbReference type="FunFam" id="3.10.300.10:FF:000001">
    <property type="entry name" value="Putative 3-methyladenine DNA glycosylase"/>
    <property type="match status" value="1"/>
</dbReference>
<dbReference type="PATRIC" id="fig|1806891.3.peg.122"/>
<keyword evidence="4 5" id="KW-0234">DNA repair</keyword>
<dbReference type="RefSeq" id="WP_066481357.1">
    <property type="nucleotide sequence ID" value="NZ_CP014639.1"/>
</dbReference>
<dbReference type="PANTHER" id="PTHR10429">
    <property type="entry name" value="DNA-3-METHYLADENINE GLYCOSYLASE"/>
    <property type="match status" value="1"/>
</dbReference>
<name>A0A1A9HTH7_9CHLA</name>
<evidence type="ECO:0000256" key="2">
    <source>
        <dbReference type="ARBA" id="ARBA00022763"/>
    </source>
</evidence>
<evidence type="ECO:0000256" key="5">
    <source>
        <dbReference type="HAMAP-Rule" id="MF_00527"/>
    </source>
</evidence>
<keyword evidence="3 5" id="KW-0378">Hydrolase</keyword>
<reference evidence="6 7" key="1">
    <citation type="submission" date="2016-03" db="EMBL/GenBank/DDBJ databases">
        <title>Culture-independent genomics supports pathogen discovery for uncultivable bacteria within the genus Chlamydia.</title>
        <authorList>
            <person name="Taylor-Brown A."/>
            <person name="Bachmann N.L."/>
            <person name="Borel N."/>
            <person name="Polkinghorne A."/>
        </authorList>
    </citation>
    <scope>NUCLEOTIDE SEQUENCE [LARGE SCALE GENOMIC DNA]</scope>
    <source>
        <strain evidence="6 7">2742-308</strain>
    </source>
</reference>
<dbReference type="GO" id="GO:0006284">
    <property type="term" value="P:base-excision repair"/>
    <property type="evidence" value="ECO:0007669"/>
    <property type="project" value="InterPro"/>
</dbReference>
<accession>A0A1A9HTH7</accession>
<dbReference type="EC" id="3.2.2.-" evidence="5"/>
<dbReference type="EMBL" id="CP014639">
    <property type="protein sequence ID" value="ANH78298.1"/>
    <property type="molecule type" value="Genomic_DNA"/>
</dbReference>
<dbReference type="SUPFAM" id="SSF50486">
    <property type="entry name" value="FMT C-terminal domain-like"/>
    <property type="match status" value="1"/>
</dbReference>
<proteinExistence type="inferred from homology"/>
<protein>
    <recommendedName>
        <fullName evidence="5">Putative 3-methyladenine DNA glycosylase</fullName>
        <ecNumber evidence="5">3.2.2.-</ecNumber>
    </recommendedName>
</protein>
<dbReference type="NCBIfam" id="TIGR00567">
    <property type="entry name" value="3mg"/>
    <property type="match status" value="1"/>
</dbReference>
<keyword evidence="7" id="KW-1185">Reference proteome</keyword>
<dbReference type="GO" id="GO:0003905">
    <property type="term" value="F:alkylbase DNA N-glycosylase activity"/>
    <property type="evidence" value="ECO:0007669"/>
    <property type="project" value="InterPro"/>
</dbReference>
<organism evidence="6 7">
    <name type="scientific">Candidatus Chlamydia sanziniae</name>
    <dbReference type="NCBI Taxonomy" id="1806891"/>
    <lineage>
        <taxon>Bacteria</taxon>
        <taxon>Pseudomonadati</taxon>
        <taxon>Chlamydiota</taxon>
        <taxon>Chlamydiia</taxon>
        <taxon>Chlamydiales</taxon>
        <taxon>Chlamydiaceae</taxon>
        <taxon>Chlamydia/Chlamydophila group</taxon>
        <taxon>Chlamydia</taxon>
    </lineage>
</organism>
<evidence type="ECO:0000256" key="1">
    <source>
        <dbReference type="ARBA" id="ARBA00009232"/>
    </source>
</evidence>
<dbReference type="HAMAP" id="MF_00527">
    <property type="entry name" value="3MGH"/>
    <property type="match status" value="1"/>
</dbReference>
<dbReference type="GO" id="GO:0003677">
    <property type="term" value="F:DNA binding"/>
    <property type="evidence" value="ECO:0007669"/>
    <property type="project" value="InterPro"/>
</dbReference>
<dbReference type="STRING" id="1806891.Cs308_0127"/>
<evidence type="ECO:0000313" key="6">
    <source>
        <dbReference type="EMBL" id="ANH78298.1"/>
    </source>
</evidence>
<evidence type="ECO:0000256" key="3">
    <source>
        <dbReference type="ARBA" id="ARBA00022801"/>
    </source>
</evidence>
<dbReference type="InterPro" id="IPR011034">
    <property type="entry name" value="Formyl_transferase-like_C_sf"/>
</dbReference>
<dbReference type="AlphaFoldDB" id="A0A1A9HTH7"/>
<comment type="similarity">
    <text evidence="1 5">Belongs to the DNA glycosylase MPG family.</text>
</comment>
<gene>
    <name evidence="6" type="ORF">Cs308_0127</name>
</gene>
<dbReference type="Proteomes" id="UP000078162">
    <property type="component" value="Chromosome"/>
</dbReference>
<dbReference type="CDD" id="cd00540">
    <property type="entry name" value="AAG"/>
    <property type="match status" value="1"/>
</dbReference>
<dbReference type="Gene3D" id="3.10.300.10">
    <property type="entry name" value="Methylpurine-DNA glycosylase (MPG)"/>
    <property type="match status" value="1"/>
</dbReference>
<dbReference type="KEGG" id="csaz:Cs308_0127"/>
<evidence type="ECO:0000256" key="4">
    <source>
        <dbReference type="ARBA" id="ARBA00023204"/>
    </source>
</evidence>
<dbReference type="OrthoDB" id="9794313at2"/>
<dbReference type="PANTHER" id="PTHR10429:SF0">
    <property type="entry name" value="DNA-3-METHYLADENINE GLYCOSYLASE"/>
    <property type="match status" value="1"/>
</dbReference>
<sequence length="197" mass="22618">MLDESFFITEDVLALAQSLLGYKLVTKHQGNRTSGYIIETEAYRGPDDKACHAYNYKKTKRNAAMYRKGGTAYVYCCYGLHTLFNVVTGPEDTPHAILIRAILPTEGKELMIKRRQWQNKPFHLLTNGPGKVCQALDISLTQNHQRLNTPNLYISKEKILGTITTTKRIGIDYAEEYRDMFWRFLLSPHNQQTKVLS</sequence>
<dbReference type="InterPro" id="IPR036995">
    <property type="entry name" value="MPG_sf"/>
</dbReference>